<dbReference type="Gene3D" id="3.10.490.10">
    <property type="entry name" value="Gamma-glutamyl cyclotransferase-like"/>
    <property type="match status" value="1"/>
</dbReference>
<evidence type="ECO:0000256" key="2">
    <source>
        <dbReference type="ARBA" id="ARBA00023239"/>
    </source>
</evidence>
<dbReference type="Pfam" id="PF04752">
    <property type="entry name" value="ChaC"/>
    <property type="match status" value="1"/>
</dbReference>
<proteinExistence type="predicted"/>
<dbReference type="GO" id="GO:0061928">
    <property type="term" value="F:glutathione specific gamma-glutamylcyclotransferase activity"/>
    <property type="evidence" value="ECO:0007669"/>
    <property type="project" value="UniProtKB-EC"/>
</dbReference>
<name>A0A9X3F6I3_9BACT</name>
<keyword evidence="2" id="KW-0456">Lyase</keyword>
<reference evidence="3" key="1">
    <citation type="submission" date="2022-11" db="EMBL/GenBank/DDBJ databases">
        <title>Minimal conservation of predation-associated metabolite biosynthetic gene clusters underscores biosynthetic potential of Myxococcota including descriptions for ten novel species: Archangium lansinium sp. nov., Myxococcus landrumus sp. nov., Nannocystis bai.</title>
        <authorList>
            <person name="Ahearne A."/>
            <person name="Stevens C."/>
            <person name="Phillips K."/>
        </authorList>
    </citation>
    <scope>NUCLEOTIDE SEQUENCE</scope>
    <source>
        <strain evidence="3">Na p29</strain>
    </source>
</reference>
<dbReference type="CDD" id="cd06661">
    <property type="entry name" value="GGCT_like"/>
    <property type="match status" value="1"/>
</dbReference>
<keyword evidence="4" id="KW-1185">Reference proteome</keyword>
<dbReference type="InterPro" id="IPR036568">
    <property type="entry name" value="GGCT-like_sf"/>
</dbReference>
<dbReference type="EC" id="4.3.2.7" evidence="1"/>
<gene>
    <name evidence="3" type="ORF">OV079_44210</name>
</gene>
<comment type="caution">
    <text evidence="3">The sequence shown here is derived from an EMBL/GenBank/DDBJ whole genome shotgun (WGS) entry which is preliminary data.</text>
</comment>
<dbReference type="PANTHER" id="PTHR12192:SF2">
    <property type="entry name" value="GLUTATHIONE-SPECIFIC GAMMA-GLUTAMYLCYCLOTRANSFERASE 2"/>
    <property type="match status" value="1"/>
</dbReference>
<dbReference type="Proteomes" id="UP001150924">
    <property type="component" value="Unassembled WGS sequence"/>
</dbReference>
<organism evidence="3 4">
    <name type="scientific">Nannocystis pusilla</name>
    <dbReference type="NCBI Taxonomy" id="889268"/>
    <lineage>
        <taxon>Bacteria</taxon>
        <taxon>Pseudomonadati</taxon>
        <taxon>Myxococcota</taxon>
        <taxon>Polyangia</taxon>
        <taxon>Nannocystales</taxon>
        <taxon>Nannocystaceae</taxon>
        <taxon>Nannocystis</taxon>
    </lineage>
</organism>
<dbReference type="EMBL" id="JAPNKE010000002">
    <property type="protein sequence ID" value="MCY1012426.1"/>
    <property type="molecule type" value="Genomic_DNA"/>
</dbReference>
<dbReference type="AlphaFoldDB" id="A0A9X3F6I3"/>
<dbReference type="InterPro" id="IPR006840">
    <property type="entry name" value="ChaC"/>
</dbReference>
<accession>A0A9X3F6I3</accession>
<protein>
    <recommendedName>
        <fullName evidence="1">glutathione-specific gamma-glutamylcyclotransferase</fullName>
        <ecNumber evidence="1">4.3.2.7</ecNumber>
    </recommendedName>
</protein>
<evidence type="ECO:0000313" key="3">
    <source>
        <dbReference type="EMBL" id="MCY1012426.1"/>
    </source>
</evidence>
<dbReference type="InterPro" id="IPR013024">
    <property type="entry name" value="GGCT-like"/>
</dbReference>
<dbReference type="GO" id="GO:0005737">
    <property type="term" value="C:cytoplasm"/>
    <property type="evidence" value="ECO:0007669"/>
    <property type="project" value="TreeGrafter"/>
</dbReference>
<sequence>MTDQTSLWLFGYGSLIWRPAIPYAERLPARAAGYERRFYQGSTDHRGVPEAPGRVVTLVPSAAAFCHGVAYRVAPPDVAAVLHTLDVREQGGYTRLELPVQVLGEAPREVTALTYVAAPDNPNWLGPASAAAIALQIARSRGPSGMNREYLVRLAAALRELAVDDPHVFELEREVHGHEELP</sequence>
<dbReference type="RefSeq" id="WP_267775848.1">
    <property type="nucleotide sequence ID" value="NZ_JAPNKE010000002.1"/>
</dbReference>
<dbReference type="PANTHER" id="PTHR12192">
    <property type="entry name" value="CATION TRANSPORT PROTEIN CHAC-RELATED"/>
    <property type="match status" value="1"/>
</dbReference>
<evidence type="ECO:0000313" key="4">
    <source>
        <dbReference type="Proteomes" id="UP001150924"/>
    </source>
</evidence>
<evidence type="ECO:0000256" key="1">
    <source>
        <dbReference type="ARBA" id="ARBA00012344"/>
    </source>
</evidence>
<dbReference type="SUPFAM" id="SSF110857">
    <property type="entry name" value="Gamma-glutamyl cyclotransferase-like"/>
    <property type="match status" value="1"/>
</dbReference>
<dbReference type="GO" id="GO:0006751">
    <property type="term" value="P:glutathione catabolic process"/>
    <property type="evidence" value="ECO:0007669"/>
    <property type="project" value="InterPro"/>
</dbReference>